<keyword evidence="2" id="KW-1185">Reference proteome</keyword>
<dbReference type="SUPFAM" id="SSF52047">
    <property type="entry name" value="RNI-like"/>
    <property type="match status" value="1"/>
</dbReference>
<comment type="caution">
    <text evidence="1">The sequence shown here is derived from an EMBL/GenBank/DDBJ whole genome shotgun (WGS) entry which is preliminary data.</text>
</comment>
<proteinExistence type="predicted"/>
<evidence type="ECO:0008006" key="3">
    <source>
        <dbReference type="Google" id="ProtNLM"/>
    </source>
</evidence>
<accession>A0AAW0CCE2</accession>
<dbReference type="AlphaFoldDB" id="A0AAW0CCE2"/>
<name>A0AAW0CCE2_9AGAR</name>
<organism evidence="1 2">
    <name type="scientific">Favolaschia claudopus</name>
    <dbReference type="NCBI Taxonomy" id="2862362"/>
    <lineage>
        <taxon>Eukaryota</taxon>
        <taxon>Fungi</taxon>
        <taxon>Dikarya</taxon>
        <taxon>Basidiomycota</taxon>
        <taxon>Agaricomycotina</taxon>
        <taxon>Agaricomycetes</taxon>
        <taxon>Agaricomycetidae</taxon>
        <taxon>Agaricales</taxon>
        <taxon>Marasmiineae</taxon>
        <taxon>Mycenaceae</taxon>
        <taxon>Favolaschia</taxon>
    </lineage>
</organism>
<dbReference type="InterPro" id="IPR032675">
    <property type="entry name" value="LRR_dom_sf"/>
</dbReference>
<evidence type="ECO:0000313" key="2">
    <source>
        <dbReference type="Proteomes" id="UP001362999"/>
    </source>
</evidence>
<dbReference type="Gene3D" id="3.80.10.10">
    <property type="entry name" value="Ribonuclease Inhibitor"/>
    <property type="match status" value="1"/>
</dbReference>
<dbReference type="EMBL" id="JAWWNJ010000019">
    <property type="protein sequence ID" value="KAK7035887.1"/>
    <property type="molecule type" value="Genomic_DNA"/>
</dbReference>
<protein>
    <recommendedName>
        <fullName evidence="3">F-box domain-containing protein</fullName>
    </recommendedName>
</protein>
<reference evidence="1 2" key="1">
    <citation type="journal article" date="2024" name="J Genomics">
        <title>Draft genome sequencing and assembly of Favolaschia claudopus CIRM-BRFM 2984 isolated from oak limbs.</title>
        <authorList>
            <person name="Navarro D."/>
            <person name="Drula E."/>
            <person name="Chaduli D."/>
            <person name="Cazenave R."/>
            <person name="Ahrendt S."/>
            <person name="Wang J."/>
            <person name="Lipzen A."/>
            <person name="Daum C."/>
            <person name="Barry K."/>
            <person name="Grigoriev I.V."/>
            <person name="Favel A."/>
            <person name="Rosso M.N."/>
            <person name="Martin F."/>
        </authorList>
    </citation>
    <scope>NUCLEOTIDE SEQUENCE [LARGE SCALE GENOMIC DNA]</scope>
    <source>
        <strain evidence="1 2">CIRM-BRFM 2984</strain>
    </source>
</reference>
<dbReference type="Proteomes" id="UP001362999">
    <property type="component" value="Unassembled WGS sequence"/>
</dbReference>
<evidence type="ECO:0000313" key="1">
    <source>
        <dbReference type="EMBL" id="KAK7035887.1"/>
    </source>
</evidence>
<gene>
    <name evidence="1" type="ORF">R3P38DRAFT_2616402</name>
</gene>
<sequence>MAGLLIPDLLSEIMLRLPPDIQQKFSVAQVSQFWRAVALDTPTFWSSFLGATEADSQRLPLVLQRSGSGTLLHVHLHTSDDYWTSKSLLLLLEHANRIETLYIEFYYAIKRLREGVQALLNSNAEFPVLRHLRLEGSDTSSISVSAPQLRSLHLEGRGCTLGYWQTSLPPTLESIRLGEASIEIFLYILSHCPCVQRLVLHASDPWYDEGRGLLATLRSLPTPPALEEFELRIWDQDEDDIALLFKAAFSDVVLRKLTACIINGHYDSAVEALTSALLVGVGPLTVFKLIDSRDVELHSEAGHIRHLQCWNDDSFFDVEQVWRCLSLRYDLHKTVREIRMRPEHWHEYVEAFERFPPELQEGLTLGIQTGWEEFPQIMTEEGDMVEASKVMRLPGLSKVKFYGSQYTTESQFLEIALHALGIIEPPAGRRVVICVEVSNGAEKLMTTLQSKLSESSWKICTECVDHNNANY</sequence>